<dbReference type="PROSITE" id="PS50110">
    <property type="entry name" value="RESPONSE_REGULATORY"/>
    <property type="match status" value="1"/>
</dbReference>
<dbReference type="InterPro" id="IPR016032">
    <property type="entry name" value="Sig_transdc_resp-reg_C-effctor"/>
</dbReference>
<dbReference type="InterPro" id="IPR036388">
    <property type="entry name" value="WH-like_DNA-bd_sf"/>
</dbReference>
<dbReference type="PROSITE" id="PS51755">
    <property type="entry name" value="OMPR_PHOB"/>
    <property type="match status" value="1"/>
</dbReference>
<dbReference type="InterPro" id="IPR039420">
    <property type="entry name" value="WalR-like"/>
</dbReference>
<evidence type="ECO:0000259" key="4">
    <source>
        <dbReference type="PROSITE" id="PS50110"/>
    </source>
</evidence>
<keyword evidence="7" id="KW-1185">Reference proteome</keyword>
<dbReference type="EMBL" id="SORI01000009">
    <property type="protein sequence ID" value="TDY60151.1"/>
    <property type="molecule type" value="Genomic_DNA"/>
</dbReference>
<organism evidence="6 7">
    <name type="scientific">Aminivibrio pyruvatiphilus</name>
    <dbReference type="NCBI Taxonomy" id="1005740"/>
    <lineage>
        <taxon>Bacteria</taxon>
        <taxon>Thermotogati</taxon>
        <taxon>Synergistota</taxon>
        <taxon>Synergistia</taxon>
        <taxon>Synergistales</taxon>
        <taxon>Aminobacteriaceae</taxon>
        <taxon>Aminivibrio</taxon>
    </lineage>
</organism>
<dbReference type="Pfam" id="PF00072">
    <property type="entry name" value="Response_reg"/>
    <property type="match status" value="1"/>
</dbReference>
<dbReference type="Gene3D" id="1.10.10.10">
    <property type="entry name" value="Winged helix-like DNA-binding domain superfamily/Winged helix DNA-binding domain"/>
    <property type="match status" value="1"/>
</dbReference>
<evidence type="ECO:0000313" key="6">
    <source>
        <dbReference type="EMBL" id="TDY60151.1"/>
    </source>
</evidence>
<feature type="DNA-binding region" description="OmpR/PhoB-type" evidence="3">
    <location>
        <begin position="132"/>
        <end position="231"/>
    </location>
</feature>
<comment type="caution">
    <text evidence="6">The sequence shown here is derived from an EMBL/GenBank/DDBJ whole genome shotgun (WGS) entry which is preliminary data.</text>
</comment>
<feature type="domain" description="Response regulatory" evidence="4">
    <location>
        <begin position="9"/>
        <end position="122"/>
    </location>
</feature>
<keyword evidence="2" id="KW-0597">Phosphoprotein</keyword>
<dbReference type="GO" id="GO:0006355">
    <property type="term" value="P:regulation of DNA-templated transcription"/>
    <property type="evidence" value="ECO:0007669"/>
    <property type="project" value="InterPro"/>
</dbReference>
<dbReference type="RefSeq" id="WP_133957619.1">
    <property type="nucleotide sequence ID" value="NZ_SORI01000009.1"/>
</dbReference>
<dbReference type="InterPro" id="IPR011006">
    <property type="entry name" value="CheY-like_superfamily"/>
</dbReference>
<feature type="modified residue" description="4-aspartylphosphate" evidence="2">
    <location>
        <position position="58"/>
    </location>
</feature>
<dbReference type="Pfam" id="PF00486">
    <property type="entry name" value="Trans_reg_C"/>
    <property type="match status" value="1"/>
</dbReference>
<dbReference type="CDD" id="cd00383">
    <property type="entry name" value="trans_reg_C"/>
    <property type="match status" value="1"/>
</dbReference>
<gene>
    <name evidence="6" type="ORF">C8D99_1094</name>
</gene>
<protein>
    <submittedName>
        <fullName evidence="6">Two-component system KDP operon response regulator KdpE</fullName>
    </submittedName>
</protein>
<dbReference type="GO" id="GO:0000156">
    <property type="term" value="F:phosphorelay response regulator activity"/>
    <property type="evidence" value="ECO:0007669"/>
    <property type="project" value="TreeGrafter"/>
</dbReference>
<dbReference type="InterPro" id="IPR001867">
    <property type="entry name" value="OmpR/PhoB-type_DNA-bd"/>
</dbReference>
<dbReference type="AlphaFoldDB" id="A0A4V3HG69"/>
<evidence type="ECO:0000256" key="2">
    <source>
        <dbReference type="PROSITE-ProRule" id="PRU00169"/>
    </source>
</evidence>
<dbReference type="SMART" id="SM00862">
    <property type="entry name" value="Trans_reg_C"/>
    <property type="match status" value="1"/>
</dbReference>
<evidence type="ECO:0000313" key="7">
    <source>
        <dbReference type="Proteomes" id="UP000295066"/>
    </source>
</evidence>
<sequence>MSSPERSVRILVIDDEESIRRALQSILSLRKYDVTLASGGAEGIEKAIETNPELVVLDLSLPDMDGKDVCRELRTWMNSPILILSVRGNESDKVQALDLGADDYLTKPFQAGELLARIRAILRRAESRIIQPPEIVAGDLIISLAKRQLLRQGQEIALTRTEFEILSLLAQNIDCVVTYRMLSERIWDDREERDPALLRVHVSNLRKKIEPDPSLPRYIHTEPGVGFRFSAQ</sequence>
<reference evidence="6 7" key="1">
    <citation type="submission" date="2019-03" db="EMBL/GenBank/DDBJ databases">
        <title>Genomic Encyclopedia of Type Strains, Phase IV (KMG-IV): sequencing the most valuable type-strain genomes for metagenomic binning, comparative biology and taxonomic classification.</title>
        <authorList>
            <person name="Goeker M."/>
        </authorList>
    </citation>
    <scope>NUCLEOTIDE SEQUENCE [LARGE SCALE GENOMIC DNA]</scope>
    <source>
        <strain evidence="6 7">DSM 25964</strain>
    </source>
</reference>
<dbReference type="SUPFAM" id="SSF46894">
    <property type="entry name" value="C-terminal effector domain of the bipartite response regulators"/>
    <property type="match status" value="1"/>
</dbReference>
<evidence type="ECO:0000256" key="1">
    <source>
        <dbReference type="ARBA" id="ARBA00023125"/>
    </source>
</evidence>
<dbReference type="PANTHER" id="PTHR48111">
    <property type="entry name" value="REGULATOR OF RPOS"/>
    <property type="match status" value="1"/>
</dbReference>
<keyword evidence="1 3" id="KW-0238">DNA-binding</keyword>
<evidence type="ECO:0000259" key="5">
    <source>
        <dbReference type="PROSITE" id="PS51755"/>
    </source>
</evidence>
<dbReference type="InterPro" id="IPR001789">
    <property type="entry name" value="Sig_transdc_resp-reg_receiver"/>
</dbReference>
<evidence type="ECO:0000256" key="3">
    <source>
        <dbReference type="PROSITE-ProRule" id="PRU01091"/>
    </source>
</evidence>
<dbReference type="Gene3D" id="3.40.50.2300">
    <property type="match status" value="1"/>
</dbReference>
<dbReference type="PANTHER" id="PTHR48111:SF50">
    <property type="entry name" value="KDP OPERON TRANSCRIPTIONAL REGULATORY PROTEIN KDPE"/>
    <property type="match status" value="1"/>
</dbReference>
<dbReference type="Proteomes" id="UP000295066">
    <property type="component" value="Unassembled WGS sequence"/>
</dbReference>
<accession>A0A4V3HG69</accession>
<feature type="domain" description="OmpR/PhoB-type" evidence="5">
    <location>
        <begin position="132"/>
        <end position="231"/>
    </location>
</feature>
<proteinExistence type="predicted"/>
<dbReference type="SMART" id="SM00448">
    <property type="entry name" value="REC"/>
    <property type="match status" value="1"/>
</dbReference>
<dbReference type="SUPFAM" id="SSF52172">
    <property type="entry name" value="CheY-like"/>
    <property type="match status" value="1"/>
</dbReference>
<dbReference type="OrthoDB" id="3242at2"/>
<dbReference type="GO" id="GO:0032993">
    <property type="term" value="C:protein-DNA complex"/>
    <property type="evidence" value="ECO:0007669"/>
    <property type="project" value="TreeGrafter"/>
</dbReference>
<dbReference type="GO" id="GO:0000976">
    <property type="term" value="F:transcription cis-regulatory region binding"/>
    <property type="evidence" value="ECO:0007669"/>
    <property type="project" value="TreeGrafter"/>
</dbReference>
<dbReference type="Gene3D" id="6.10.250.690">
    <property type="match status" value="1"/>
</dbReference>
<name>A0A4V3HG69_9BACT</name>
<dbReference type="GO" id="GO:0005829">
    <property type="term" value="C:cytosol"/>
    <property type="evidence" value="ECO:0007669"/>
    <property type="project" value="TreeGrafter"/>
</dbReference>